<name>X1DY39_9ZZZZ</name>
<protein>
    <submittedName>
        <fullName evidence="1">Uncharacterized protein</fullName>
    </submittedName>
</protein>
<sequence>MKLWQHEDTGRITITETQPSNRWFEMPTIYEDELPDNIPNSLYSWWFDNSFVDGVRIGPKI</sequence>
<dbReference type="AlphaFoldDB" id="X1DY39"/>
<proteinExistence type="predicted"/>
<gene>
    <name evidence="1" type="ORF">S01H4_66687</name>
</gene>
<evidence type="ECO:0000313" key="1">
    <source>
        <dbReference type="EMBL" id="GAH25941.1"/>
    </source>
</evidence>
<reference evidence="1" key="1">
    <citation type="journal article" date="2014" name="Front. Microbiol.">
        <title>High frequency of phylogenetically diverse reductive dehalogenase-homologous genes in deep subseafloor sedimentary metagenomes.</title>
        <authorList>
            <person name="Kawai M."/>
            <person name="Futagami T."/>
            <person name="Toyoda A."/>
            <person name="Takaki Y."/>
            <person name="Nishi S."/>
            <person name="Hori S."/>
            <person name="Arai W."/>
            <person name="Tsubouchi T."/>
            <person name="Morono Y."/>
            <person name="Uchiyama I."/>
            <person name="Ito T."/>
            <person name="Fujiyama A."/>
            <person name="Inagaki F."/>
            <person name="Takami H."/>
        </authorList>
    </citation>
    <scope>NUCLEOTIDE SEQUENCE</scope>
    <source>
        <strain evidence="1">Expedition CK06-06</strain>
    </source>
</reference>
<dbReference type="EMBL" id="BART01041445">
    <property type="protein sequence ID" value="GAH25941.1"/>
    <property type="molecule type" value="Genomic_DNA"/>
</dbReference>
<organism evidence="1">
    <name type="scientific">marine sediment metagenome</name>
    <dbReference type="NCBI Taxonomy" id="412755"/>
    <lineage>
        <taxon>unclassified sequences</taxon>
        <taxon>metagenomes</taxon>
        <taxon>ecological metagenomes</taxon>
    </lineage>
</organism>
<accession>X1DY39</accession>
<comment type="caution">
    <text evidence="1">The sequence shown here is derived from an EMBL/GenBank/DDBJ whole genome shotgun (WGS) entry which is preliminary data.</text>
</comment>